<gene>
    <name evidence="1" type="ORF">METZ01_LOCUS136312</name>
</gene>
<evidence type="ECO:0000313" key="1">
    <source>
        <dbReference type="EMBL" id="SVA83458.1"/>
    </source>
</evidence>
<organism evidence="1">
    <name type="scientific">marine metagenome</name>
    <dbReference type="NCBI Taxonomy" id="408172"/>
    <lineage>
        <taxon>unclassified sequences</taxon>
        <taxon>metagenomes</taxon>
        <taxon>ecological metagenomes</taxon>
    </lineage>
</organism>
<name>A0A381Z2G0_9ZZZZ</name>
<proteinExistence type="predicted"/>
<accession>A0A381Z2G0</accession>
<reference evidence="1" key="1">
    <citation type="submission" date="2018-05" db="EMBL/GenBank/DDBJ databases">
        <authorList>
            <person name="Lanie J.A."/>
            <person name="Ng W.-L."/>
            <person name="Kazmierczak K.M."/>
            <person name="Andrzejewski T.M."/>
            <person name="Davidsen T.M."/>
            <person name="Wayne K.J."/>
            <person name="Tettelin H."/>
            <person name="Glass J.I."/>
            <person name="Rusch D."/>
            <person name="Podicherti R."/>
            <person name="Tsui H.-C.T."/>
            <person name="Winkler M.E."/>
        </authorList>
    </citation>
    <scope>NUCLEOTIDE SEQUENCE</scope>
</reference>
<sequence>MTQFHIRDWLDLHRSYAKIHGGIEFEFEDIDYAFGVVEGFSTLWGGRAQMAGHGDLELTKVDEYWLYDHNIGVKLPFTTKIFNDELYNKSLDILKWYHRKGNAIITYHDELGRRIKEDFPDYKIEASCIQDINNIEKWNEKISLGIYDEIVLPIHLNDDIEFLKSIKEKEKLRLFLNVECSYNCPQKVCYGVTSKINAGLREQGTMLCSLLDFGMPRTFYNDEIDWSTFYFDKQLFDGMGIDKYKLVPPIENTQRIPLMLEKNKDMRRGD</sequence>
<dbReference type="AlphaFoldDB" id="A0A381Z2G0"/>
<protein>
    <submittedName>
        <fullName evidence="1">Uncharacterized protein</fullName>
    </submittedName>
</protein>
<dbReference type="EMBL" id="UINC01019707">
    <property type="protein sequence ID" value="SVA83458.1"/>
    <property type="molecule type" value="Genomic_DNA"/>
</dbReference>